<evidence type="ECO:0000313" key="2">
    <source>
        <dbReference type="Proteomes" id="UP000075680"/>
    </source>
</evidence>
<reference evidence="1 2" key="1">
    <citation type="journal article" date="2016" name="Sci. Rep.">
        <title>Genomic and phenotypic characterization of the species Acinetobacter venetianus.</title>
        <authorList>
            <person name="Fondi M."/>
            <person name="Maida I."/>
            <person name="Perrin E."/>
            <person name="Orlandini V."/>
            <person name="La Torre L."/>
            <person name="Bosi E."/>
            <person name="Negroni A."/>
            <person name="Zanaroli G."/>
            <person name="Fava F."/>
            <person name="Decorosi F."/>
            <person name="Giovannetti L."/>
            <person name="Viti C."/>
            <person name="Vaneechoutte M."/>
            <person name="Dijkshoorn L."/>
            <person name="Fani R."/>
        </authorList>
    </citation>
    <scope>NUCLEOTIDE SEQUENCE [LARGE SCALE GENOMIC DNA]</scope>
    <source>
        <strain evidence="1 2">LUH5627</strain>
    </source>
</reference>
<sequence length="213" mass="24587">MSSKKNSIYERWDIEPEVISDLIDDNPSLRGMVLGYVAEKKFHDMYLEHPDITEATKDDDHDRLKKGDRRITYKNHELLVEVKSLQTKTCKQLDDGTWVGKSQVDGSDKRVIKFKDGSELATTLLLKGEFDLLAVNCFAFGDTWKFAFAKNSDLPTSNFRKYTEEQRNQLIASLVEVKWPPEAPFTDDPYQLLDEMIKEQEDEQTVDVLDITS</sequence>
<gene>
    <name evidence="1" type="ORF">AVENLUH5627_01937</name>
</gene>
<name>A0A150HP74_9GAMM</name>
<accession>A0A150HP74</accession>
<protein>
    <recommendedName>
        <fullName evidence="3">Restriction endonuclease</fullName>
    </recommendedName>
</protein>
<proteinExistence type="predicted"/>
<organism evidence="1 2">
    <name type="scientific">Acinetobacter venetianus</name>
    <dbReference type="NCBI Taxonomy" id="52133"/>
    <lineage>
        <taxon>Bacteria</taxon>
        <taxon>Pseudomonadati</taxon>
        <taxon>Pseudomonadota</taxon>
        <taxon>Gammaproteobacteria</taxon>
        <taxon>Moraxellales</taxon>
        <taxon>Moraxellaceae</taxon>
        <taxon>Acinetobacter</taxon>
    </lineage>
</organism>
<evidence type="ECO:0000313" key="1">
    <source>
        <dbReference type="EMBL" id="KXZ68041.1"/>
    </source>
</evidence>
<evidence type="ECO:0008006" key="3">
    <source>
        <dbReference type="Google" id="ProtNLM"/>
    </source>
</evidence>
<dbReference type="RefSeq" id="WP_061518907.1">
    <property type="nucleotide sequence ID" value="NZ_JRUE01000176.1"/>
</dbReference>
<comment type="caution">
    <text evidence="1">The sequence shown here is derived from an EMBL/GenBank/DDBJ whole genome shotgun (WGS) entry which is preliminary data.</text>
</comment>
<dbReference type="AlphaFoldDB" id="A0A150HP74"/>
<dbReference type="EMBL" id="JRUE01000176">
    <property type="protein sequence ID" value="KXZ68041.1"/>
    <property type="molecule type" value="Genomic_DNA"/>
</dbReference>
<dbReference type="Proteomes" id="UP000075680">
    <property type="component" value="Unassembled WGS sequence"/>
</dbReference>